<dbReference type="GO" id="GO:0005829">
    <property type="term" value="C:cytosol"/>
    <property type="evidence" value="ECO:0007669"/>
    <property type="project" value="UniProtKB-SubCell"/>
</dbReference>
<evidence type="ECO:0000313" key="7">
    <source>
        <dbReference type="EMBL" id="VAX41464.1"/>
    </source>
</evidence>
<dbReference type="PANTHER" id="PTHR34773:SF1">
    <property type="entry name" value="FLAGELLAR SECRETION CHAPERONE FLIS"/>
    <property type="match status" value="1"/>
</dbReference>
<dbReference type="EMBL" id="UOGK01000545">
    <property type="protein sequence ID" value="VAX41464.1"/>
    <property type="molecule type" value="Genomic_DNA"/>
</dbReference>
<evidence type="ECO:0000256" key="6">
    <source>
        <dbReference type="SAM" id="MobiDB-lite"/>
    </source>
</evidence>
<feature type="region of interest" description="Disordered" evidence="6">
    <location>
        <begin position="130"/>
        <end position="155"/>
    </location>
</feature>
<dbReference type="PANTHER" id="PTHR34773">
    <property type="entry name" value="FLAGELLAR SECRETION CHAPERONE FLIS"/>
    <property type="match status" value="1"/>
</dbReference>
<proteinExistence type="inferred from homology"/>
<dbReference type="AlphaFoldDB" id="A0A3B1DYE5"/>
<evidence type="ECO:0000256" key="3">
    <source>
        <dbReference type="ARBA" id="ARBA00022490"/>
    </source>
</evidence>
<reference evidence="7" key="1">
    <citation type="submission" date="2018-06" db="EMBL/GenBank/DDBJ databases">
        <authorList>
            <person name="Zhirakovskaya E."/>
        </authorList>
    </citation>
    <scope>NUCLEOTIDE SEQUENCE</scope>
</reference>
<sequence length="155" mass="17243">MTTTTEANAYLRTQVLTASPEQLRLMLLDGAIRFAQQAADGLEANDYEASYNGITQARAIVLELATSIRPDVDPELAERVQSVYMFLYAELIDASLNRDKTRLDKAIELLHYERETWSLLMDKVAAERAANPETDTMSITPTAQGDEPARFSAEA</sequence>
<evidence type="ECO:0000256" key="4">
    <source>
        <dbReference type="ARBA" id="ARBA00022795"/>
    </source>
</evidence>
<protein>
    <recommendedName>
        <fullName evidence="8">Flagellar biosynthesis protein FliS</fullName>
    </recommendedName>
</protein>
<dbReference type="NCBIfam" id="TIGR00208">
    <property type="entry name" value="fliS"/>
    <property type="match status" value="1"/>
</dbReference>
<evidence type="ECO:0008006" key="8">
    <source>
        <dbReference type="Google" id="ProtNLM"/>
    </source>
</evidence>
<dbReference type="SUPFAM" id="SSF101116">
    <property type="entry name" value="Flagellar export chaperone FliS"/>
    <property type="match status" value="1"/>
</dbReference>
<keyword evidence="3" id="KW-0963">Cytoplasm</keyword>
<evidence type="ECO:0000256" key="5">
    <source>
        <dbReference type="ARBA" id="ARBA00023186"/>
    </source>
</evidence>
<organism evidence="7">
    <name type="scientific">hydrothermal vent metagenome</name>
    <dbReference type="NCBI Taxonomy" id="652676"/>
    <lineage>
        <taxon>unclassified sequences</taxon>
        <taxon>metagenomes</taxon>
        <taxon>ecological metagenomes</taxon>
    </lineage>
</organism>
<keyword evidence="4" id="KW-1005">Bacterial flagellum biogenesis</keyword>
<dbReference type="GO" id="GO:0044780">
    <property type="term" value="P:bacterial-type flagellum assembly"/>
    <property type="evidence" value="ECO:0007669"/>
    <property type="project" value="InterPro"/>
</dbReference>
<feature type="compositionally biased region" description="Polar residues" evidence="6">
    <location>
        <begin position="133"/>
        <end position="143"/>
    </location>
</feature>
<dbReference type="CDD" id="cd16098">
    <property type="entry name" value="FliS"/>
    <property type="match status" value="1"/>
</dbReference>
<dbReference type="InterPro" id="IPR003713">
    <property type="entry name" value="FliS"/>
</dbReference>
<evidence type="ECO:0000256" key="1">
    <source>
        <dbReference type="ARBA" id="ARBA00004514"/>
    </source>
</evidence>
<accession>A0A3B1DYE5</accession>
<keyword evidence="5" id="KW-0143">Chaperone</keyword>
<evidence type="ECO:0000256" key="2">
    <source>
        <dbReference type="ARBA" id="ARBA00008787"/>
    </source>
</evidence>
<comment type="subcellular location">
    <subcellularLocation>
        <location evidence="1">Cytoplasm</location>
        <location evidence="1">Cytosol</location>
    </subcellularLocation>
</comment>
<dbReference type="InterPro" id="IPR036584">
    <property type="entry name" value="FliS_sf"/>
</dbReference>
<dbReference type="Gene3D" id="1.20.120.340">
    <property type="entry name" value="Flagellar protein FliS"/>
    <property type="match status" value="1"/>
</dbReference>
<gene>
    <name evidence="7" type="ORF">MNBD_PLANCTO03-602</name>
</gene>
<name>A0A3B1DYE5_9ZZZZ</name>
<dbReference type="Pfam" id="PF02561">
    <property type="entry name" value="FliS"/>
    <property type="match status" value="1"/>
</dbReference>
<dbReference type="GO" id="GO:0071973">
    <property type="term" value="P:bacterial-type flagellum-dependent cell motility"/>
    <property type="evidence" value="ECO:0007669"/>
    <property type="project" value="TreeGrafter"/>
</dbReference>
<comment type="similarity">
    <text evidence="2">Belongs to the FliS family.</text>
</comment>